<dbReference type="Proteomes" id="UP001432146">
    <property type="component" value="Unassembled WGS sequence"/>
</dbReference>
<dbReference type="PANTHER" id="PTHR43146:SF1">
    <property type="entry name" value="CANCER-RELATED NUCLEOSIDE-TRIPHOSPHATASE"/>
    <property type="match status" value="1"/>
</dbReference>
<sequence>MDTGAALRVSRVLLTGPPGIGKTTICEKLVSMMKQQNYKFDGFYTKEVRGPNGNRIGFDVVLVKNDKKSTLARVEKVINQSQHSKYKVGNYHVFLHDFEAAALPVFDSNTDILIIDEIGKMELFSQKFRNEVVKSFFETSNRLFIIATIPQMHKIPQQHSSLFQKFRTDEKCKIITVNYQNRNNLPEEIFSLIL</sequence>
<dbReference type="Gene3D" id="3.40.50.300">
    <property type="entry name" value="P-loop containing nucleotide triphosphate hydrolases"/>
    <property type="match status" value="1"/>
</dbReference>
<protein>
    <recommendedName>
        <fullName evidence="4">AAA+ ATPase domain-containing protein</fullName>
    </recommendedName>
</protein>
<evidence type="ECO:0000256" key="3">
    <source>
        <dbReference type="ARBA" id="ARBA00022840"/>
    </source>
</evidence>
<name>A0AAW0ZBC4_9HYME</name>
<dbReference type="InterPro" id="IPR003593">
    <property type="entry name" value="AAA+_ATPase"/>
</dbReference>
<feature type="domain" description="AAA+ ATPase" evidence="4">
    <location>
        <begin position="8"/>
        <end position="176"/>
    </location>
</feature>
<dbReference type="InterPro" id="IPR027417">
    <property type="entry name" value="P-loop_NTPase"/>
</dbReference>
<evidence type="ECO:0000313" key="6">
    <source>
        <dbReference type="Proteomes" id="UP001432146"/>
    </source>
</evidence>
<dbReference type="InterPro" id="IPR004948">
    <property type="entry name" value="Nuc-triphosphatase_THEP1"/>
</dbReference>
<evidence type="ECO:0000256" key="1">
    <source>
        <dbReference type="ARBA" id="ARBA00022741"/>
    </source>
</evidence>
<accession>A0AAW0ZBC4</accession>
<comment type="caution">
    <text evidence="5">The sequence shown here is derived from an EMBL/GenBank/DDBJ whole genome shotgun (WGS) entry which is preliminary data.</text>
</comment>
<evidence type="ECO:0000313" key="5">
    <source>
        <dbReference type="EMBL" id="KAK9294817.1"/>
    </source>
</evidence>
<dbReference type="EMBL" id="JAWNGG020000299">
    <property type="protein sequence ID" value="KAK9294817.1"/>
    <property type="molecule type" value="Genomic_DNA"/>
</dbReference>
<dbReference type="GO" id="GO:0005524">
    <property type="term" value="F:ATP binding"/>
    <property type="evidence" value="ECO:0007669"/>
    <property type="project" value="UniProtKB-KW"/>
</dbReference>
<dbReference type="SUPFAM" id="SSF52540">
    <property type="entry name" value="P-loop containing nucleoside triphosphate hydrolases"/>
    <property type="match status" value="1"/>
</dbReference>
<dbReference type="Pfam" id="PF03266">
    <property type="entry name" value="NTPase_1"/>
    <property type="match status" value="1"/>
</dbReference>
<dbReference type="PANTHER" id="PTHR43146">
    <property type="entry name" value="CANCER-RELATED NUCLEOSIDE-TRIPHOSPHATASE"/>
    <property type="match status" value="1"/>
</dbReference>
<dbReference type="SMART" id="SM00382">
    <property type="entry name" value="AAA"/>
    <property type="match status" value="1"/>
</dbReference>
<evidence type="ECO:0000259" key="4">
    <source>
        <dbReference type="SMART" id="SM00382"/>
    </source>
</evidence>
<keyword evidence="3" id="KW-0067">ATP-binding</keyword>
<dbReference type="AlphaFoldDB" id="A0AAW0ZBC4"/>
<keyword evidence="1" id="KW-0547">Nucleotide-binding</keyword>
<dbReference type="GO" id="GO:0017111">
    <property type="term" value="F:ribonucleoside triphosphate phosphatase activity"/>
    <property type="evidence" value="ECO:0007669"/>
    <property type="project" value="InterPro"/>
</dbReference>
<keyword evidence="2" id="KW-0378">Hydrolase</keyword>
<gene>
    <name evidence="5" type="ORF">QLX08_010683</name>
</gene>
<evidence type="ECO:0000256" key="2">
    <source>
        <dbReference type="ARBA" id="ARBA00022801"/>
    </source>
</evidence>
<proteinExistence type="predicted"/>
<keyword evidence="6" id="KW-1185">Reference proteome</keyword>
<reference evidence="5 6" key="1">
    <citation type="submission" date="2024-05" db="EMBL/GenBank/DDBJ databases">
        <title>The nuclear and mitochondrial genome assemblies of Tetragonisca angustula (Apidae: Meliponini), a tiny yet remarkable pollinator in the Neotropics.</title>
        <authorList>
            <person name="Ferrari R."/>
            <person name="Ricardo P.C."/>
            <person name="Dias F.C."/>
            <person name="Araujo N.S."/>
            <person name="Soares D.O."/>
            <person name="Zhou Q.-S."/>
            <person name="Zhu C.-D."/>
            <person name="Coutinho L."/>
            <person name="Airas M.C."/>
            <person name="Batista T.M."/>
        </authorList>
    </citation>
    <scope>NUCLEOTIDE SEQUENCE [LARGE SCALE GENOMIC DNA]</scope>
    <source>
        <strain evidence="5">ASF017062</strain>
        <tissue evidence="5">Abdomen</tissue>
    </source>
</reference>
<organism evidence="5 6">
    <name type="scientific">Tetragonisca angustula</name>
    <dbReference type="NCBI Taxonomy" id="166442"/>
    <lineage>
        <taxon>Eukaryota</taxon>
        <taxon>Metazoa</taxon>
        <taxon>Ecdysozoa</taxon>
        <taxon>Arthropoda</taxon>
        <taxon>Hexapoda</taxon>
        <taxon>Insecta</taxon>
        <taxon>Pterygota</taxon>
        <taxon>Neoptera</taxon>
        <taxon>Endopterygota</taxon>
        <taxon>Hymenoptera</taxon>
        <taxon>Apocrita</taxon>
        <taxon>Aculeata</taxon>
        <taxon>Apoidea</taxon>
        <taxon>Anthophila</taxon>
        <taxon>Apidae</taxon>
        <taxon>Tetragonisca</taxon>
    </lineage>
</organism>